<feature type="region of interest" description="Disordered" evidence="1">
    <location>
        <begin position="36"/>
        <end position="74"/>
    </location>
</feature>
<feature type="compositionally biased region" description="Polar residues" evidence="1">
    <location>
        <begin position="55"/>
        <end position="70"/>
    </location>
</feature>
<organism evidence="3 4">
    <name type="scientific">Reticulomyxa filosa</name>
    <dbReference type="NCBI Taxonomy" id="46433"/>
    <lineage>
        <taxon>Eukaryota</taxon>
        <taxon>Sar</taxon>
        <taxon>Rhizaria</taxon>
        <taxon>Retaria</taxon>
        <taxon>Foraminifera</taxon>
        <taxon>Monothalamids</taxon>
        <taxon>Reticulomyxidae</taxon>
        <taxon>Reticulomyxa</taxon>
    </lineage>
</organism>
<gene>
    <name evidence="3" type="ORF">RFI_05671</name>
</gene>
<dbReference type="AlphaFoldDB" id="X6NZY9"/>
<evidence type="ECO:0000313" key="3">
    <source>
        <dbReference type="EMBL" id="ETO31448.1"/>
    </source>
</evidence>
<evidence type="ECO:0000256" key="2">
    <source>
        <dbReference type="SAM" id="SignalP"/>
    </source>
</evidence>
<name>X6NZY9_RETFI</name>
<dbReference type="Proteomes" id="UP000023152">
    <property type="component" value="Unassembled WGS sequence"/>
</dbReference>
<evidence type="ECO:0000313" key="4">
    <source>
        <dbReference type="Proteomes" id="UP000023152"/>
    </source>
</evidence>
<reference evidence="3 4" key="1">
    <citation type="journal article" date="2013" name="Curr. Biol.">
        <title>The Genome of the Foraminiferan Reticulomyxa filosa.</title>
        <authorList>
            <person name="Glockner G."/>
            <person name="Hulsmann N."/>
            <person name="Schleicher M."/>
            <person name="Noegel A.A."/>
            <person name="Eichinger L."/>
            <person name="Gallinger C."/>
            <person name="Pawlowski J."/>
            <person name="Sierra R."/>
            <person name="Euteneuer U."/>
            <person name="Pillet L."/>
            <person name="Moustafa A."/>
            <person name="Platzer M."/>
            <person name="Groth M."/>
            <person name="Szafranski K."/>
            <person name="Schliwa M."/>
        </authorList>
    </citation>
    <scope>NUCLEOTIDE SEQUENCE [LARGE SCALE GENOMIC DNA]</scope>
</reference>
<keyword evidence="2" id="KW-0732">Signal</keyword>
<feature type="chain" id="PRO_5004975901" evidence="2">
    <location>
        <begin position="27"/>
        <end position="134"/>
    </location>
</feature>
<keyword evidence="4" id="KW-1185">Reference proteome</keyword>
<accession>X6NZY9</accession>
<evidence type="ECO:0000256" key="1">
    <source>
        <dbReference type="SAM" id="MobiDB-lite"/>
    </source>
</evidence>
<dbReference type="EMBL" id="ASPP01004928">
    <property type="protein sequence ID" value="ETO31448.1"/>
    <property type="molecule type" value="Genomic_DNA"/>
</dbReference>
<proteinExistence type="predicted"/>
<protein>
    <submittedName>
        <fullName evidence="3">Uncharacterized protein</fullName>
    </submittedName>
</protein>
<feature type="signal peptide" evidence="2">
    <location>
        <begin position="1"/>
        <end position="26"/>
    </location>
</feature>
<sequence>MSYVSNQVLFFVQLIVFFICQKYVQYKFLTCNRPSIKQPTKHRQNPNQASHKKSNQTSTKAPTSHPTSGPASFPTVRAIPSDAVGMLKPKKNHRSKLAKYSKLYDHCHLSNLWLAGPDTMAFHFVMQKELDLGD</sequence>
<feature type="compositionally biased region" description="Basic residues" evidence="1">
    <location>
        <begin position="39"/>
        <end position="54"/>
    </location>
</feature>
<comment type="caution">
    <text evidence="3">The sequence shown here is derived from an EMBL/GenBank/DDBJ whole genome shotgun (WGS) entry which is preliminary data.</text>
</comment>